<protein>
    <recommendedName>
        <fullName evidence="7">Arf-GAP domain-containing protein</fullName>
    </recommendedName>
</protein>
<dbReference type="GO" id="GO:0000139">
    <property type="term" value="C:Golgi membrane"/>
    <property type="evidence" value="ECO:0007669"/>
    <property type="project" value="TreeGrafter"/>
</dbReference>
<evidence type="ECO:0000256" key="5">
    <source>
        <dbReference type="PROSITE-ProRule" id="PRU00288"/>
    </source>
</evidence>
<feature type="compositionally biased region" description="Basic and acidic residues" evidence="6">
    <location>
        <begin position="409"/>
        <end position="421"/>
    </location>
</feature>
<dbReference type="SUPFAM" id="SSF57863">
    <property type="entry name" value="ArfGap/RecO-like zinc finger"/>
    <property type="match status" value="1"/>
</dbReference>
<dbReference type="Pfam" id="PF01412">
    <property type="entry name" value="ArfGap"/>
    <property type="match status" value="1"/>
</dbReference>
<dbReference type="InterPro" id="IPR038508">
    <property type="entry name" value="ArfGAP_dom_sf"/>
</dbReference>
<comment type="caution">
    <text evidence="8">The sequence shown here is derived from an EMBL/GenBank/DDBJ whole genome shotgun (WGS) entry which is preliminary data.</text>
</comment>
<dbReference type="GO" id="GO:0032012">
    <property type="term" value="P:regulation of ARF protein signal transduction"/>
    <property type="evidence" value="ECO:0007669"/>
    <property type="project" value="TreeGrafter"/>
</dbReference>
<reference evidence="8" key="1">
    <citation type="submission" date="2020-04" db="EMBL/GenBank/DDBJ databases">
        <title>Analysis of mating type loci in Filobasidium floriforme.</title>
        <authorList>
            <person name="Nowrousian M."/>
        </authorList>
    </citation>
    <scope>NUCLEOTIDE SEQUENCE</scope>
    <source>
        <strain evidence="8">CBS 6242</strain>
    </source>
</reference>
<gene>
    <name evidence="8" type="ORF">FFLO_02390</name>
</gene>
<dbReference type="GO" id="GO:0008270">
    <property type="term" value="F:zinc ion binding"/>
    <property type="evidence" value="ECO:0007669"/>
    <property type="project" value="UniProtKB-KW"/>
</dbReference>
<dbReference type="GO" id="GO:0005096">
    <property type="term" value="F:GTPase activator activity"/>
    <property type="evidence" value="ECO:0007669"/>
    <property type="project" value="UniProtKB-KW"/>
</dbReference>
<keyword evidence="1" id="KW-0343">GTPase activation</keyword>
<dbReference type="PROSITE" id="PS50115">
    <property type="entry name" value="ARFGAP"/>
    <property type="match status" value="1"/>
</dbReference>
<keyword evidence="9" id="KW-1185">Reference proteome</keyword>
<evidence type="ECO:0000256" key="2">
    <source>
        <dbReference type="ARBA" id="ARBA00022723"/>
    </source>
</evidence>
<evidence type="ECO:0000256" key="1">
    <source>
        <dbReference type="ARBA" id="ARBA00022468"/>
    </source>
</evidence>
<dbReference type="PANTHER" id="PTHR46395">
    <property type="entry name" value="ADP-RIBOSYLATION FACTOR GTPASE-ACTIVATING PROTEIN 1"/>
    <property type="match status" value="1"/>
</dbReference>
<accession>A0A8K0NRW8</accession>
<dbReference type="SMART" id="SM00105">
    <property type="entry name" value="ArfGap"/>
    <property type="match status" value="1"/>
</dbReference>
<dbReference type="EMBL" id="JABELV010000037">
    <property type="protein sequence ID" value="KAG7562205.1"/>
    <property type="molecule type" value="Genomic_DNA"/>
</dbReference>
<dbReference type="PANTHER" id="PTHR46395:SF1">
    <property type="entry name" value="ADP-RIBOSYLATION FACTOR GTPASE-ACTIVATING PROTEIN 1"/>
    <property type="match status" value="1"/>
</dbReference>
<feature type="compositionally biased region" description="Polar residues" evidence="6">
    <location>
        <begin position="233"/>
        <end position="246"/>
    </location>
</feature>
<dbReference type="InterPro" id="IPR037278">
    <property type="entry name" value="ARFGAP/RecO"/>
</dbReference>
<dbReference type="GO" id="GO:0030100">
    <property type="term" value="P:regulation of endocytosis"/>
    <property type="evidence" value="ECO:0007669"/>
    <property type="project" value="TreeGrafter"/>
</dbReference>
<organism evidence="8 9">
    <name type="scientific">Filobasidium floriforme</name>
    <dbReference type="NCBI Taxonomy" id="5210"/>
    <lineage>
        <taxon>Eukaryota</taxon>
        <taxon>Fungi</taxon>
        <taxon>Dikarya</taxon>
        <taxon>Basidiomycota</taxon>
        <taxon>Agaricomycotina</taxon>
        <taxon>Tremellomycetes</taxon>
        <taxon>Filobasidiales</taxon>
        <taxon>Filobasidiaceae</taxon>
        <taxon>Filobasidium</taxon>
    </lineage>
</organism>
<dbReference type="PRINTS" id="PR00405">
    <property type="entry name" value="REVINTRACTNG"/>
</dbReference>
<feature type="compositionally biased region" description="Low complexity" evidence="6">
    <location>
        <begin position="130"/>
        <end position="158"/>
    </location>
</feature>
<proteinExistence type="predicted"/>
<dbReference type="AlphaFoldDB" id="A0A8K0NRW8"/>
<keyword evidence="4" id="KW-0862">Zinc</keyword>
<name>A0A8K0NRW8_9TREE</name>
<dbReference type="Proteomes" id="UP000812966">
    <property type="component" value="Unassembled WGS sequence"/>
</dbReference>
<feature type="compositionally biased region" description="Polar residues" evidence="6">
    <location>
        <begin position="159"/>
        <end position="176"/>
    </location>
</feature>
<feature type="region of interest" description="Disordered" evidence="6">
    <location>
        <begin position="366"/>
        <end position="448"/>
    </location>
</feature>
<evidence type="ECO:0000313" key="9">
    <source>
        <dbReference type="Proteomes" id="UP000812966"/>
    </source>
</evidence>
<evidence type="ECO:0000256" key="6">
    <source>
        <dbReference type="SAM" id="MobiDB-lite"/>
    </source>
</evidence>
<keyword evidence="3 5" id="KW-0863">Zinc-finger</keyword>
<dbReference type="Gene3D" id="1.10.220.150">
    <property type="entry name" value="Arf GTPase activating protein"/>
    <property type="match status" value="1"/>
</dbReference>
<feature type="compositionally biased region" description="Basic and acidic residues" evidence="6">
    <location>
        <begin position="434"/>
        <end position="448"/>
    </location>
</feature>
<feature type="region of interest" description="Disordered" evidence="6">
    <location>
        <begin position="227"/>
        <end position="246"/>
    </location>
</feature>
<feature type="domain" description="Arf-GAP" evidence="7">
    <location>
        <begin position="7"/>
        <end position="127"/>
    </location>
</feature>
<feature type="region of interest" description="Disordered" evidence="6">
    <location>
        <begin position="124"/>
        <end position="193"/>
    </location>
</feature>
<dbReference type="FunFam" id="1.10.220.150:FF:000014">
    <property type="entry name" value="ADP-ribosylation factor GTPase-activating protein"/>
    <property type="match status" value="1"/>
</dbReference>
<dbReference type="CDD" id="cd08830">
    <property type="entry name" value="ArfGap_ArfGap1"/>
    <property type="match status" value="1"/>
</dbReference>
<evidence type="ECO:0000259" key="7">
    <source>
        <dbReference type="PROSITE" id="PS50115"/>
    </source>
</evidence>
<evidence type="ECO:0000256" key="3">
    <source>
        <dbReference type="ARBA" id="ARBA00022771"/>
    </source>
</evidence>
<keyword evidence="2" id="KW-0479">Metal-binding</keyword>
<evidence type="ECO:0000256" key="4">
    <source>
        <dbReference type="ARBA" id="ARBA00022833"/>
    </source>
</evidence>
<evidence type="ECO:0000313" key="8">
    <source>
        <dbReference type="EMBL" id="KAG7562205.1"/>
    </source>
</evidence>
<sequence>MAENYQKKELLGLMAQPENKSCVDCGTPSPQWASVSYGTYVCLECSGAHRGLGVHLSFIRSLTMDKWSEDQMNKMRHGGNAPFREFMENYGPEGGYVKKQSIAEKYKTWAAAQYREKLNTEVAGGEFEKSSPPANFNKKPNPVNNNNNTNNNSGRNSPMMSQNNMNGLGGSRTASPFSGAANGELGAGQTQKSRNESFFEGLGAANAGRRDDIAPSQGGKYVGFGSAPIEPSRGNTSHPSFAMSSHNVPSLQDLQADPLSALTKGWGLFSSAVAAAGSTINESVIQPGMKQAGQTVGEFNERGLGGLGEQYGAQGKDLTGKFAEQAKVTTGWLSSVAGEGWARANQLAKERAGVDLDFTDRLGHLRSDGPSKYQGYGQVGSGGQQGDHHDDNDGWGDWDDGKAAALGGFRDDVSEPRRSVEQPRGGKATSNNNKPKDDENWDEDWKAF</sequence>
<dbReference type="InterPro" id="IPR001164">
    <property type="entry name" value="ArfGAP_dom"/>
</dbReference>